<dbReference type="EMBL" id="JF719732">
    <property type="protein sequence ID" value="AEQ25514.1"/>
    <property type="molecule type" value="Genomic_DNA"/>
</dbReference>
<dbReference type="EMBL" id="AB334721">
    <property type="protein sequence ID" value="BAF74216.1"/>
    <property type="molecule type" value="Genomic_DNA"/>
</dbReference>
<dbReference type="SMR" id="A7BJW6"/>
<dbReference type="GeneID" id="80512484"/>
<dbReference type="GeneID" id="80512507"/>
<dbReference type="KEGG" id="vg:80512496"/>
<dbReference type="Proteomes" id="UP000006634">
    <property type="component" value="Segment"/>
</dbReference>
<dbReference type="KEGG" id="vg:80512444"/>
<reference evidence="12 13" key="2">
    <citation type="journal article" date="2009" name="PLoS Genet.">
        <title>The fitness effects of random mutations in single-stranded DNA and RNA bacteriophages.</title>
        <authorList>
            <person name="Domingo-Calap P."/>
            <person name="Cuevas J.M."/>
            <person name="Sanjuan R."/>
        </authorList>
    </citation>
    <scope>NUCLEOTIDE SEQUENCE</scope>
    <source>
        <strain evidence="1">F1_1</strain>
        <strain evidence="2">F1_2</strain>
        <strain evidence="3">F1_3</strain>
        <strain evidence="4">F1_ancestral</strain>
        <strain evidence="12">Isolate F1_1</strain>
        <strain evidence="13">Isolate F1_2</strain>
        <strain evidence="14">Isolate F1_3</strain>
        <strain evidence="18">Isolate F1_ancestral</strain>
    </source>
</reference>
<evidence type="ECO:0000313" key="3">
    <source>
        <dbReference type="EMBL" id="ACY07150.1"/>
    </source>
</evidence>
<dbReference type="EMBL" id="GQ153916">
    <property type="protein sequence ID" value="ACY07130.1"/>
    <property type="molecule type" value="Genomic_DNA"/>
</dbReference>
<dbReference type="GeneID" id="80512463"/>
<evidence type="ECO:0000313" key="13">
    <source>
        <dbReference type="Proteomes" id="UP000006914"/>
    </source>
</evidence>
<dbReference type="KEGG" id="vg:80512507"/>
<dbReference type="EMBL" id="GQ153918">
    <property type="protein sequence ID" value="ACY07150.1"/>
    <property type="molecule type" value="Genomic_DNA"/>
</dbReference>
<dbReference type="RefSeq" id="YP_010775838.1">
    <property type="nucleotide sequence ID" value="NC_075026.1"/>
</dbReference>
<dbReference type="RefSeq" id="YP_010775888.1">
    <property type="nucleotide sequence ID" value="NC_075031.1"/>
</dbReference>
<dbReference type="GeneID" id="80512518"/>
<dbReference type="Proteomes" id="UP000006913">
    <property type="component" value="Segment"/>
</dbReference>
<evidence type="ECO:0000313" key="7">
    <source>
        <dbReference type="EMBL" id="AEQ25534.1"/>
    </source>
</evidence>
<name>A7BJW6_BPF1</name>
<evidence type="ECO:0000313" key="9">
    <source>
        <dbReference type="EMBL" id="BAF74216.1"/>
    </source>
</evidence>
<dbReference type="RefSeq" id="YP_010775908.1">
    <property type="nucleotide sequence ID" value="NC_075033.1"/>
</dbReference>
<accession>A7BJW6</accession>
<evidence type="ECO:0000313" key="12">
    <source>
        <dbReference type="Proteomes" id="UP000006913"/>
    </source>
</evidence>
<evidence type="ECO:0000313" key="2">
    <source>
        <dbReference type="EMBL" id="ACY07140.1"/>
    </source>
</evidence>
<dbReference type="Proteomes" id="UP000000266">
    <property type="component" value="Segment"/>
</dbReference>
<dbReference type="GeneID" id="80512496"/>
<evidence type="ECO:0000313" key="14">
    <source>
        <dbReference type="Proteomes" id="UP000006915"/>
    </source>
</evidence>
<dbReference type="Proteomes" id="UP000006916">
    <property type="component" value="Segment"/>
</dbReference>
<dbReference type="RefSeq" id="YP_010775868.1">
    <property type="nucleotide sequence ID" value="NC_075029.1"/>
</dbReference>
<dbReference type="RefSeq" id="YP_010775898.1">
    <property type="nucleotide sequence ID" value="NC_075032.1"/>
</dbReference>
<sequence>MSVLVYSFASFVLGWCLRSGITYFTRLMETSS</sequence>
<reference evidence="10 11" key="1">
    <citation type="submission" date="2007-07" db="EMBL/GenBank/DDBJ databases">
        <title>Nucleotide sequence of the filamentous bacteriophage f1 DNA genome.</title>
        <authorList>
            <person name="Fujita K."/>
            <person name="Ishibashi T."/>
            <person name="Suzuki K."/>
        </authorList>
    </citation>
    <scope>NUCLEOTIDE SEQUENCE [LARGE SCALE GENOMIC DNA]</scope>
    <source>
        <strain evidence="10">Isolate NBRC 20010</strain>
        <strain evidence="11">Isolate NBRC 20015</strain>
        <strain evidence="8">NBRC 20010</strain>
        <strain evidence="9">NBRC 20015</strain>
    </source>
</reference>
<proteinExistence type="predicted"/>
<dbReference type="Proteomes" id="UP000006914">
    <property type="component" value="Segment"/>
</dbReference>
<dbReference type="RefSeq" id="YP_010775828.1">
    <property type="nucleotide sequence ID" value="NC_075025.1"/>
</dbReference>
<dbReference type="EMBL" id="JF719733">
    <property type="protein sequence ID" value="AEQ25524.1"/>
    <property type="molecule type" value="Genomic_DNA"/>
</dbReference>
<gene>
    <name evidence="8" type="primary">IX</name>
</gene>
<dbReference type="KEGG" id="vg:80512433"/>
<evidence type="ECO:0000313" key="17">
    <source>
        <dbReference type="Proteomes" id="UP000006918"/>
    </source>
</evidence>
<evidence type="ECO:0000313" key="15">
    <source>
        <dbReference type="Proteomes" id="UP000006916"/>
    </source>
</evidence>
<evidence type="ECO:0000313" key="4">
    <source>
        <dbReference type="EMBL" id="ACY07160.1"/>
    </source>
</evidence>
<dbReference type="RefSeq" id="YP_010775878.1">
    <property type="nucleotide sequence ID" value="NC_075030.1"/>
</dbReference>
<organismHost>
    <name type="scientific">Escherichia coli</name>
    <dbReference type="NCBI Taxonomy" id="562"/>
</organismHost>
<dbReference type="RefSeq" id="YP_010775858.1">
    <property type="nucleotide sequence ID" value="NC_075028.1"/>
</dbReference>
<dbReference type="EMBL" id="JF719734">
    <property type="protein sequence ID" value="AEQ25534.1"/>
    <property type="molecule type" value="Genomic_DNA"/>
</dbReference>
<dbReference type="Proteomes" id="UP000006915">
    <property type="component" value="Segment"/>
</dbReference>
<evidence type="ECO:0000313" key="8">
    <source>
        <dbReference type="EMBL" id="BAF74206.1"/>
    </source>
</evidence>
<dbReference type="GeneID" id="80512452"/>
<organism evidence="10">
    <name type="scientific">Enterobacteria phage f1</name>
    <name type="common">Bacteriophage f1</name>
    <dbReference type="NCBI Taxonomy" id="10863"/>
    <lineage>
        <taxon>Viruses</taxon>
        <taxon>Monodnaviria</taxon>
        <taxon>Loebvirae</taxon>
        <taxon>Hofneiviricota</taxon>
        <taxon>Faserviricetes</taxon>
        <taxon>Tubulavirales</taxon>
        <taxon>Inoviridae</taxon>
        <taxon>Inovirus</taxon>
        <taxon>Enterobacteria phage M13</taxon>
    </lineage>
</organism>
<protein>
    <submittedName>
        <fullName evidence="1 5">IX</fullName>
    </submittedName>
    <submittedName>
        <fullName evidence="8">Protein IX</fullName>
    </submittedName>
</protein>
<dbReference type="KEGG" id="vg:80512484"/>
<evidence type="ECO:0000313" key="16">
    <source>
        <dbReference type="Proteomes" id="UP000006917"/>
    </source>
</evidence>
<reference evidence="1" key="3">
    <citation type="submission" date="2009-05" db="EMBL/GenBank/DDBJ databases">
        <authorList>
            <person name="Chang R.-l."/>
            <person name="Wang M.-Y."/>
            <person name="Lai S.-Y."/>
        </authorList>
    </citation>
    <scope>NUCLEOTIDE SEQUENCE</scope>
    <source>
        <strain evidence="1">F1_1</strain>
        <strain evidence="2">F1_2</strain>
        <strain evidence="3">F1_3</strain>
        <strain evidence="4">F1_ancestral</strain>
    </source>
</reference>
<dbReference type="EMBL" id="AB334720">
    <property type="protein sequence ID" value="BAF74206.1"/>
    <property type="molecule type" value="Genomic_DNA"/>
</dbReference>
<reference evidence="15 16" key="4">
    <citation type="journal article" date="2011" name="Evolution">
        <title>Experimental evolution of RNA versus DNA viruses.</title>
        <authorList>
            <person name="Domingo-Calap P."/>
            <person name="Sanjuan R."/>
        </authorList>
    </citation>
    <scope>NUCLEOTIDE SEQUENCE [LARGE SCALE GENOMIC DNA]</scope>
    <source>
        <strain evidence="5">F1_1_FR</strain>
        <strain evidence="6">F1_2_FR</strain>
        <strain evidence="7">F1_3_FR</strain>
        <strain evidence="17">Isolate f1_1_FR</strain>
        <strain evidence="15">Isolate f1_2_FR</strain>
        <strain evidence="16">Isolate f1_3_FR</strain>
    </source>
</reference>
<evidence type="ECO:0000313" key="11">
    <source>
        <dbReference type="Proteomes" id="UP000006634"/>
    </source>
</evidence>
<dbReference type="EMBL" id="GQ153919">
    <property type="protein sequence ID" value="ACY07160.1"/>
    <property type="molecule type" value="Genomic_DNA"/>
</dbReference>
<evidence type="ECO:0000313" key="6">
    <source>
        <dbReference type="EMBL" id="AEQ25524.1"/>
    </source>
</evidence>
<dbReference type="GeneID" id="80512444"/>
<evidence type="ECO:0000313" key="18">
    <source>
        <dbReference type="Proteomes" id="UP000008358"/>
    </source>
</evidence>
<evidence type="ECO:0000313" key="1">
    <source>
        <dbReference type="EMBL" id="ACY07130.1"/>
    </source>
</evidence>
<evidence type="ECO:0000313" key="5">
    <source>
        <dbReference type="EMBL" id="AEQ25514.1"/>
    </source>
</evidence>
<dbReference type="EMBL" id="GQ153917">
    <property type="protein sequence ID" value="ACY07140.1"/>
    <property type="molecule type" value="Genomic_DNA"/>
</dbReference>
<dbReference type="Proteomes" id="UP000008358">
    <property type="component" value="Segment"/>
</dbReference>
<dbReference type="GeneID" id="80512433"/>
<evidence type="ECO:0000313" key="10">
    <source>
        <dbReference type="Proteomes" id="UP000000266"/>
    </source>
</evidence>
<dbReference type="KEGG" id="vg:80512518"/>
<dbReference type="GeneID" id="80512474"/>
<dbReference type="Proteomes" id="UP000006918">
    <property type="component" value="Segment"/>
</dbReference>
<dbReference type="RefSeq" id="YP_010775848.1">
    <property type="nucleotide sequence ID" value="NC_075027.1"/>
</dbReference>
<dbReference type="Proteomes" id="UP000006917">
    <property type="component" value="Segment"/>
</dbReference>